<comment type="catalytic activity">
    <reaction evidence="15">
        <text>[(1-&gt;4)-N-acetyl-beta-D-glucosaminyl](n) + n H2O = chitosan + n acetate</text>
        <dbReference type="Rhea" id="RHEA:10464"/>
        <dbReference type="Rhea" id="RHEA-COMP:9593"/>
        <dbReference type="Rhea" id="RHEA-COMP:9597"/>
        <dbReference type="ChEBI" id="CHEBI:15377"/>
        <dbReference type="ChEBI" id="CHEBI:17029"/>
        <dbReference type="ChEBI" id="CHEBI:30089"/>
        <dbReference type="ChEBI" id="CHEBI:57704"/>
        <dbReference type="EC" id="3.5.1.41"/>
    </reaction>
    <physiologicalReaction direction="left-to-right" evidence="15">
        <dbReference type="Rhea" id="RHEA:10465"/>
    </physiologicalReaction>
</comment>
<dbReference type="OrthoDB" id="407355at2759"/>
<comment type="cofactor">
    <cofactor evidence="1">
        <name>Co(2+)</name>
        <dbReference type="ChEBI" id="CHEBI:48828"/>
    </cofactor>
</comment>
<feature type="region of interest" description="Disordered" evidence="16">
    <location>
        <begin position="272"/>
        <end position="297"/>
    </location>
</feature>
<dbReference type="GO" id="GO:0098552">
    <property type="term" value="C:side of membrane"/>
    <property type="evidence" value="ECO:0007669"/>
    <property type="project" value="UniProtKB-KW"/>
</dbReference>
<proteinExistence type="predicted"/>
<dbReference type="Pfam" id="PF01522">
    <property type="entry name" value="Polysacc_deac_1"/>
    <property type="match status" value="1"/>
</dbReference>
<evidence type="ECO:0000256" key="5">
    <source>
        <dbReference type="ARBA" id="ARBA00022723"/>
    </source>
</evidence>
<evidence type="ECO:0000256" key="13">
    <source>
        <dbReference type="ARBA" id="ARBA00023326"/>
    </source>
</evidence>
<evidence type="ECO:0000313" key="19">
    <source>
        <dbReference type="Proteomes" id="UP001148786"/>
    </source>
</evidence>
<dbReference type="AlphaFoldDB" id="A0A9W8JP93"/>
<keyword evidence="6" id="KW-0378">Hydrolase</keyword>
<evidence type="ECO:0000256" key="4">
    <source>
        <dbReference type="ARBA" id="ARBA00022622"/>
    </source>
</evidence>
<keyword evidence="13" id="KW-0624">Polysaccharide degradation</keyword>
<dbReference type="GO" id="GO:0009272">
    <property type="term" value="P:fungal-type cell wall biogenesis"/>
    <property type="evidence" value="ECO:0007669"/>
    <property type="project" value="UniProtKB-ARBA"/>
</dbReference>
<evidence type="ECO:0000256" key="8">
    <source>
        <dbReference type="ARBA" id="ARBA00023136"/>
    </source>
</evidence>
<dbReference type="InterPro" id="IPR002509">
    <property type="entry name" value="NODB_dom"/>
</dbReference>
<comment type="subcellular location">
    <subcellularLocation>
        <location evidence="2">Cell membrane</location>
        <topology evidence="2">Lipid-anchor</topology>
        <topology evidence="2">GPI-anchor</topology>
    </subcellularLocation>
</comment>
<keyword evidence="5" id="KW-0479">Metal-binding</keyword>
<dbReference type="SUPFAM" id="SSF88713">
    <property type="entry name" value="Glycoside hydrolase/deacetylase"/>
    <property type="match status" value="1"/>
</dbReference>
<evidence type="ECO:0000313" key="18">
    <source>
        <dbReference type="EMBL" id="KAJ3485789.1"/>
    </source>
</evidence>
<dbReference type="GO" id="GO:0004099">
    <property type="term" value="F:chitin deacetylase activity"/>
    <property type="evidence" value="ECO:0007669"/>
    <property type="project" value="UniProtKB-EC"/>
</dbReference>
<feature type="domain" description="NodB homology" evidence="17">
    <location>
        <begin position="54"/>
        <end position="254"/>
    </location>
</feature>
<evidence type="ECO:0000256" key="11">
    <source>
        <dbReference type="ARBA" id="ARBA00023288"/>
    </source>
</evidence>
<reference evidence="18" key="1">
    <citation type="submission" date="2022-07" db="EMBL/GenBank/DDBJ databases">
        <title>Genome Sequence of Agrocybe chaxingu.</title>
        <authorList>
            <person name="Buettner E."/>
        </authorList>
    </citation>
    <scope>NUCLEOTIDE SEQUENCE</scope>
    <source>
        <strain evidence="18">MP-N11</strain>
    </source>
</reference>
<keyword evidence="9" id="KW-0119">Carbohydrate metabolism</keyword>
<feature type="compositionally biased region" description="Low complexity" evidence="16">
    <location>
        <begin position="272"/>
        <end position="286"/>
    </location>
</feature>
<dbReference type="InterPro" id="IPR050248">
    <property type="entry name" value="Polysacc_deacetylase_ArnD"/>
</dbReference>
<keyword evidence="10" id="KW-0170">Cobalt</keyword>
<dbReference type="InterPro" id="IPR011330">
    <property type="entry name" value="Glyco_hydro/deAcase_b/a-brl"/>
</dbReference>
<dbReference type="PANTHER" id="PTHR10587">
    <property type="entry name" value="GLYCOSYL TRANSFERASE-RELATED"/>
    <property type="match status" value="1"/>
</dbReference>
<keyword evidence="8" id="KW-0472">Membrane</keyword>
<evidence type="ECO:0000256" key="14">
    <source>
        <dbReference type="ARBA" id="ARBA00024056"/>
    </source>
</evidence>
<keyword evidence="12" id="KW-0961">Cell wall biogenesis/degradation</keyword>
<accession>A0A9W8JP93</accession>
<evidence type="ECO:0000256" key="16">
    <source>
        <dbReference type="SAM" id="MobiDB-lite"/>
    </source>
</evidence>
<keyword evidence="11" id="KW-0449">Lipoprotein</keyword>
<evidence type="ECO:0000256" key="12">
    <source>
        <dbReference type="ARBA" id="ARBA00023316"/>
    </source>
</evidence>
<evidence type="ECO:0000256" key="1">
    <source>
        <dbReference type="ARBA" id="ARBA00001941"/>
    </source>
</evidence>
<evidence type="ECO:0000259" key="17">
    <source>
        <dbReference type="PROSITE" id="PS51677"/>
    </source>
</evidence>
<keyword evidence="19" id="KW-1185">Reference proteome</keyword>
<keyword evidence="7" id="KW-0146">Chitin degradation</keyword>
<evidence type="ECO:0000256" key="9">
    <source>
        <dbReference type="ARBA" id="ARBA00023277"/>
    </source>
</evidence>
<dbReference type="GO" id="GO:0005886">
    <property type="term" value="C:plasma membrane"/>
    <property type="evidence" value="ECO:0007669"/>
    <property type="project" value="UniProtKB-SubCell"/>
</dbReference>
<dbReference type="EMBL" id="JANKHO010003147">
    <property type="protein sequence ID" value="KAJ3485789.1"/>
    <property type="molecule type" value="Genomic_DNA"/>
</dbReference>
<dbReference type="GO" id="GO:0006032">
    <property type="term" value="P:chitin catabolic process"/>
    <property type="evidence" value="ECO:0007669"/>
    <property type="project" value="UniProtKB-KW"/>
</dbReference>
<dbReference type="GO" id="GO:0046872">
    <property type="term" value="F:metal ion binding"/>
    <property type="evidence" value="ECO:0007669"/>
    <property type="project" value="UniProtKB-KW"/>
</dbReference>
<dbReference type="EC" id="3.5.1.41" evidence="14"/>
<dbReference type="PANTHER" id="PTHR10587:SF133">
    <property type="entry name" value="CHITIN DEACETYLASE 1-RELATED"/>
    <property type="match status" value="1"/>
</dbReference>
<evidence type="ECO:0000256" key="7">
    <source>
        <dbReference type="ARBA" id="ARBA00023024"/>
    </source>
</evidence>
<sequence length="329" mass="35181">MKELDGYDIPDLNPTVDGSCGGDPAAAADAANRGWWTCGGHTRDTDIVACPDKLTWGVSFDDGPSPYTRVLLNYLEEKDISATFFVVGSRVIERPALLIEEYMAGHEISSLTTLTNEQVVAELGWTRKAIKTVLGVTPTTMRPPYGDIDDRVRAISLAMGMVPIMWTRTPDGGKFDTNDWRVAGGIVNGTESFSTFEQILSNATALDTGFIVLQHDLFEITVDLAVGYTLDYALNHQPKFNLKAIGECQGFPTGNLYLETNQNTTFPYPNTTSTGIDTDGDGTVDTKSGDGGSTAISSNNNTTGAGFVNTAPVLASFVLVGAALLSSLL</sequence>
<dbReference type="Gene3D" id="3.20.20.370">
    <property type="entry name" value="Glycoside hydrolase/deacetylase"/>
    <property type="match status" value="1"/>
</dbReference>
<keyword evidence="3" id="KW-1003">Cell membrane</keyword>
<dbReference type="GO" id="GO:0000272">
    <property type="term" value="P:polysaccharide catabolic process"/>
    <property type="evidence" value="ECO:0007669"/>
    <property type="project" value="UniProtKB-KW"/>
</dbReference>
<keyword evidence="4" id="KW-0325">Glycoprotein</keyword>
<keyword evidence="4" id="KW-0336">GPI-anchor</keyword>
<name>A0A9W8JP93_9AGAR</name>
<evidence type="ECO:0000256" key="6">
    <source>
        <dbReference type="ARBA" id="ARBA00022801"/>
    </source>
</evidence>
<dbReference type="GO" id="GO:0071555">
    <property type="term" value="P:cell wall organization"/>
    <property type="evidence" value="ECO:0007669"/>
    <property type="project" value="UniProtKB-KW"/>
</dbReference>
<evidence type="ECO:0000256" key="2">
    <source>
        <dbReference type="ARBA" id="ARBA00004609"/>
    </source>
</evidence>
<dbReference type="Proteomes" id="UP001148786">
    <property type="component" value="Unassembled WGS sequence"/>
</dbReference>
<evidence type="ECO:0000256" key="10">
    <source>
        <dbReference type="ARBA" id="ARBA00023285"/>
    </source>
</evidence>
<dbReference type="PROSITE" id="PS51677">
    <property type="entry name" value="NODB"/>
    <property type="match status" value="1"/>
</dbReference>
<protein>
    <recommendedName>
        <fullName evidence="14">chitin deacetylase</fullName>
        <ecNumber evidence="14">3.5.1.41</ecNumber>
    </recommendedName>
</protein>
<gene>
    <name evidence="18" type="ORF">NLJ89_g11870</name>
</gene>
<evidence type="ECO:0000256" key="15">
    <source>
        <dbReference type="ARBA" id="ARBA00048494"/>
    </source>
</evidence>
<evidence type="ECO:0000256" key="3">
    <source>
        <dbReference type="ARBA" id="ARBA00022475"/>
    </source>
</evidence>
<organism evidence="18 19">
    <name type="scientific">Agrocybe chaxingu</name>
    <dbReference type="NCBI Taxonomy" id="84603"/>
    <lineage>
        <taxon>Eukaryota</taxon>
        <taxon>Fungi</taxon>
        <taxon>Dikarya</taxon>
        <taxon>Basidiomycota</taxon>
        <taxon>Agaricomycotina</taxon>
        <taxon>Agaricomycetes</taxon>
        <taxon>Agaricomycetidae</taxon>
        <taxon>Agaricales</taxon>
        <taxon>Agaricineae</taxon>
        <taxon>Strophariaceae</taxon>
        <taxon>Agrocybe</taxon>
    </lineage>
</organism>
<comment type="caution">
    <text evidence="18">The sequence shown here is derived from an EMBL/GenBank/DDBJ whole genome shotgun (WGS) entry which is preliminary data.</text>
</comment>